<dbReference type="PANTHER" id="PTHR43394:SF1">
    <property type="entry name" value="ATP-BINDING CASSETTE SUB-FAMILY B MEMBER 10, MITOCHONDRIAL"/>
    <property type="match status" value="1"/>
</dbReference>
<feature type="transmembrane region" description="Helical" evidence="9">
    <location>
        <begin position="52"/>
        <end position="76"/>
    </location>
</feature>
<feature type="transmembrane region" description="Helical" evidence="9">
    <location>
        <begin position="133"/>
        <end position="151"/>
    </location>
</feature>
<evidence type="ECO:0000256" key="2">
    <source>
        <dbReference type="ARBA" id="ARBA00022448"/>
    </source>
</evidence>
<evidence type="ECO:0000256" key="1">
    <source>
        <dbReference type="ARBA" id="ARBA00004651"/>
    </source>
</evidence>
<dbReference type="SUPFAM" id="SSF90123">
    <property type="entry name" value="ABC transporter transmembrane region"/>
    <property type="match status" value="1"/>
</dbReference>
<dbReference type="GO" id="GO:0005524">
    <property type="term" value="F:ATP binding"/>
    <property type="evidence" value="ECO:0007669"/>
    <property type="project" value="UniProtKB-KW"/>
</dbReference>
<feature type="domain" description="ABC transmembrane type-1" evidence="11">
    <location>
        <begin position="16"/>
        <end position="298"/>
    </location>
</feature>
<dbReference type="PANTHER" id="PTHR43394">
    <property type="entry name" value="ATP-DEPENDENT PERMEASE MDL1, MITOCHONDRIAL"/>
    <property type="match status" value="1"/>
</dbReference>
<evidence type="ECO:0000256" key="9">
    <source>
        <dbReference type="SAM" id="Phobius"/>
    </source>
</evidence>
<dbReference type="InterPro" id="IPR027417">
    <property type="entry name" value="P-loop_NTPase"/>
</dbReference>
<gene>
    <name evidence="12" type="ORF">C0J00_05200</name>
</gene>
<evidence type="ECO:0000256" key="7">
    <source>
        <dbReference type="ARBA" id="ARBA00022989"/>
    </source>
</evidence>
<evidence type="ECO:0000313" key="12">
    <source>
        <dbReference type="EMBL" id="AUW96541.1"/>
    </source>
</evidence>
<accession>A0A2L0D4N3</accession>
<feature type="transmembrane region" description="Helical" evidence="9">
    <location>
        <begin position="157"/>
        <end position="177"/>
    </location>
</feature>
<dbReference type="Pfam" id="PF00664">
    <property type="entry name" value="ABC_membrane"/>
    <property type="match status" value="1"/>
</dbReference>
<dbReference type="Gene3D" id="1.20.1560.10">
    <property type="entry name" value="ABC transporter type 1, transmembrane domain"/>
    <property type="match status" value="1"/>
</dbReference>
<dbReference type="FunFam" id="3.40.50.300:FF:000854">
    <property type="entry name" value="Multidrug ABC transporter ATP-binding protein"/>
    <property type="match status" value="1"/>
</dbReference>
<dbReference type="GO" id="GO:0016887">
    <property type="term" value="F:ATP hydrolysis activity"/>
    <property type="evidence" value="ECO:0007669"/>
    <property type="project" value="InterPro"/>
</dbReference>
<dbReference type="InterPro" id="IPR036640">
    <property type="entry name" value="ABC1_TM_sf"/>
</dbReference>
<organism evidence="12 13">
    <name type="scientific">Streptococcus pluranimalium</name>
    <dbReference type="NCBI Taxonomy" id="82348"/>
    <lineage>
        <taxon>Bacteria</taxon>
        <taxon>Bacillati</taxon>
        <taxon>Bacillota</taxon>
        <taxon>Bacilli</taxon>
        <taxon>Lactobacillales</taxon>
        <taxon>Streptococcaceae</taxon>
        <taxon>Streptococcus</taxon>
    </lineage>
</organism>
<evidence type="ECO:0000256" key="6">
    <source>
        <dbReference type="ARBA" id="ARBA00022840"/>
    </source>
</evidence>
<dbReference type="PROSITE" id="PS00211">
    <property type="entry name" value="ABC_TRANSPORTER_1"/>
    <property type="match status" value="1"/>
</dbReference>
<keyword evidence="2" id="KW-0813">Transport</keyword>
<dbReference type="InterPro" id="IPR003593">
    <property type="entry name" value="AAA+_ATPase"/>
</dbReference>
<keyword evidence="13" id="KW-1185">Reference proteome</keyword>
<dbReference type="SUPFAM" id="SSF52540">
    <property type="entry name" value="P-loop containing nucleoside triphosphate hydrolases"/>
    <property type="match status" value="1"/>
</dbReference>
<evidence type="ECO:0000256" key="4">
    <source>
        <dbReference type="ARBA" id="ARBA00022692"/>
    </source>
</evidence>
<comment type="subcellular location">
    <subcellularLocation>
        <location evidence="1">Cell membrane</location>
        <topology evidence="1">Multi-pass membrane protein</topology>
    </subcellularLocation>
</comment>
<dbReference type="Pfam" id="PF00005">
    <property type="entry name" value="ABC_tran"/>
    <property type="match status" value="1"/>
</dbReference>
<dbReference type="CDD" id="cd18548">
    <property type="entry name" value="ABC_6TM_Tm287_like"/>
    <property type="match status" value="1"/>
</dbReference>
<dbReference type="EMBL" id="CP025536">
    <property type="protein sequence ID" value="AUW96541.1"/>
    <property type="molecule type" value="Genomic_DNA"/>
</dbReference>
<dbReference type="GO" id="GO:0015421">
    <property type="term" value="F:ABC-type oligopeptide transporter activity"/>
    <property type="evidence" value="ECO:0007669"/>
    <property type="project" value="TreeGrafter"/>
</dbReference>
<keyword evidence="4 9" id="KW-0812">Transmembrane</keyword>
<dbReference type="PROSITE" id="PS50929">
    <property type="entry name" value="ABC_TM1F"/>
    <property type="match status" value="1"/>
</dbReference>
<dbReference type="InterPro" id="IPR017871">
    <property type="entry name" value="ABC_transporter-like_CS"/>
</dbReference>
<dbReference type="RefSeq" id="WP_104967868.1">
    <property type="nucleotide sequence ID" value="NZ_CP025536.1"/>
</dbReference>
<evidence type="ECO:0000259" key="10">
    <source>
        <dbReference type="PROSITE" id="PS50893"/>
    </source>
</evidence>
<dbReference type="Gene3D" id="3.40.50.300">
    <property type="entry name" value="P-loop containing nucleotide triphosphate hydrolases"/>
    <property type="match status" value="1"/>
</dbReference>
<sequence>MTALFHYFKDYIKETILGPLFKLLEASFELLVPLIIARIVDEIIPQNNENHLFMMIFLLFGLALVGVIVAITAQYFSSKAAIGYTQSLSDDLFNKIMSLPKEKRDNLGISSLVTRMISDTYQIQTGINQFLRLFLRSPFIVFGAVIMAFTISPKLTAYFLGMVLTLFAVVFMMSHLLNPIYGKIRNSIDHLVALTREQLEGVRVIRAFGRTESEAKIFQNENLQYKKHQLSASFLSSLVGPLTFIIVNMTLLIIIWQGNLLIDNSLLTQGMLVALINYLLQILTELLKLTMLVTSLNQSFISARRVQEVFDQTSELLEEPLETIEERTNDVAIVAKDLSFTYPNAAKPSLEEISFSLQKGEFLGIIGGTGAGKSTLVNLLANLYQAQSGQLVIYDNGKQPRHLKEWRDWVAVVPQKAQLFKGSIRSNLTLGSDFIFGDEDLKEVLDIAQASEFVEGKNRQLDAEVEAFGSNFSGGQRQRLTIARALVKKAPFLILDDASSALDFLTESRLLTALHEERRRVKGQLIMVSQRTRSLKSADKILVLDQGRLIAQGKHDNLLENCQLYRDIHYSQESQETK</sequence>
<dbReference type="GO" id="GO:0005886">
    <property type="term" value="C:plasma membrane"/>
    <property type="evidence" value="ECO:0007669"/>
    <property type="project" value="UniProtKB-SubCell"/>
</dbReference>
<keyword evidence="3" id="KW-1003">Cell membrane</keyword>
<reference evidence="12 13" key="2">
    <citation type="submission" date="2018-02" db="EMBL/GenBank/DDBJ databases">
        <title>Whole genome sequencing analysis of Streptococcus pluranimalium isolated from cattle infected mastitis in China.</title>
        <authorList>
            <person name="Zhang J.-R."/>
            <person name="Hu G.-Z."/>
        </authorList>
    </citation>
    <scope>NUCLEOTIDE SEQUENCE [LARGE SCALE GENOMIC DNA]</scope>
    <source>
        <strain evidence="12 13">TH11417</strain>
    </source>
</reference>
<keyword evidence="8 9" id="KW-0472">Membrane</keyword>
<reference evidence="12 13" key="1">
    <citation type="submission" date="2017-12" db="EMBL/GenBank/DDBJ databases">
        <authorList>
            <person name="Hurst M.R.H."/>
        </authorList>
    </citation>
    <scope>NUCLEOTIDE SEQUENCE [LARGE SCALE GENOMIC DNA]</scope>
    <source>
        <strain evidence="12 13">TH11417</strain>
    </source>
</reference>
<dbReference type="SMART" id="SM00382">
    <property type="entry name" value="AAA"/>
    <property type="match status" value="1"/>
</dbReference>
<dbReference type="GeneID" id="98393302"/>
<keyword evidence="5" id="KW-0547">Nucleotide-binding</keyword>
<evidence type="ECO:0000259" key="11">
    <source>
        <dbReference type="PROSITE" id="PS50929"/>
    </source>
</evidence>
<protein>
    <submittedName>
        <fullName evidence="12">Multidrug ABC transporter ATP-binding protein</fullName>
    </submittedName>
</protein>
<evidence type="ECO:0000313" key="13">
    <source>
        <dbReference type="Proteomes" id="UP000238956"/>
    </source>
</evidence>
<evidence type="ECO:0000256" key="3">
    <source>
        <dbReference type="ARBA" id="ARBA00022475"/>
    </source>
</evidence>
<keyword evidence="6 12" id="KW-0067">ATP-binding</keyword>
<dbReference type="OrthoDB" id="9770415at2"/>
<dbReference type="Proteomes" id="UP000238956">
    <property type="component" value="Chromosome"/>
</dbReference>
<evidence type="ECO:0000256" key="8">
    <source>
        <dbReference type="ARBA" id="ARBA00023136"/>
    </source>
</evidence>
<keyword evidence="7 9" id="KW-1133">Transmembrane helix</keyword>
<feature type="domain" description="ABC transporter" evidence="10">
    <location>
        <begin position="333"/>
        <end position="571"/>
    </location>
</feature>
<dbReference type="KEGG" id="splr:C0J00_05200"/>
<dbReference type="CDD" id="cd03228">
    <property type="entry name" value="ABCC_MRP_Like"/>
    <property type="match status" value="1"/>
</dbReference>
<feature type="transmembrane region" description="Helical" evidence="9">
    <location>
        <begin position="234"/>
        <end position="256"/>
    </location>
</feature>
<proteinExistence type="predicted"/>
<dbReference type="InterPro" id="IPR011527">
    <property type="entry name" value="ABC1_TM_dom"/>
</dbReference>
<evidence type="ECO:0000256" key="5">
    <source>
        <dbReference type="ARBA" id="ARBA00022741"/>
    </source>
</evidence>
<dbReference type="PROSITE" id="PS50893">
    <property type="entry name" value="ABC_TRANSPORTER_2"/>
    <property type="match status" value="1"/>
</dbReference>
<dbReference type="InterPro" id="IPR003439">
    <property type="entry name" value="ABC_transporter-like_ATP-bd"/>
</dbReference>
<dbReference type="InterPro" id="IPR039421">
    <property type="entry name" value="Type_1_exporter"/>
</dbReference>
<dbReference type="AlphaFoldDB" id="A0A2L0D4N3"/>
<name>A0A2L0D4N3_9STRE</name>